<evidence type="ECO:0000313" key="2">
    <source>
        <dbReference type="Proteomes" id="UP000436006"/>
    </source>
</evidence>
<gene>
    <name evidence="1" type="ORF">GO755_38655</name>
</gene>
<evidence type="ECO:0000313" key="1">
    <source>
        <dbReference type="EMBL" id="MVM35999.1"/>
    </source>
</evidence>
<evidence type="ECO:0008006" key="3">
    <source>
        <dbReference type="Google" id="ProtNLM"/>
    </source>
</evidence>
<accession>A0A7K1SQC7</accession>
<organism evidence="1 2">
    <name type="scientific">Spirosoma arboris</name>
    <dbReference type="NCBI Taxonomy" id="2682092"/>
    <lineage>
        <taxon>Bacteria</taxon>
        <taxon>Pseudomonadati</taxon>
        <taxon>Bacteroidota</taxon>
        <taxon>Cytophagia</taxon>
        <taxon>Cytophagales</taxon>
        <taxon>Cytophagaceae</taxon>
        <taxon>Spirosoma</taxon>
    </lineage>
</organism>
<dbReference type="EMBL" id="WPIN01000029">
    <property type="protein sequence ID" value="MVM35999.1"/>
    <property type="molecule type" value="Genomic_DNA"/>
</dbReference>
<dbReference type="GO" id="GO:0043565">
    <property type="term" value="F:sequence-specific DNA binding"/>
    <property type="evidence" value="ECO:0007669"/>
    <property type="project" value="InterPro"/>
</dbReference>
<reference evidence="1 2" key="1">
    <citation type="submission" date="2019-12" db="EMBL/GenBank/DDBJ databases">
        <title>Spirosoma sp. HMF4905 genome sequencing and assembly.</title>
        <authorList>
            <person name="Kang H."/>
            <person name="Cha I."/>
            <person name="Kim H."/>
            <person name="Joh K."/>
        </authorList>
    </citation>
    <scope>NUCLEOTIDE SEQUENCE [LARGE SCALE GENOMIC DNA]</scope>
    <source>
        <strain evidence="1 2">HMF4905</strain>
    </source>
</reference>
<dbReference type="Gene3D" id="1.10.10.10">
    <property type="entry name" value="Winged helix-like DNA-binding domain superfamily/Winged helix DNA-binding domain"/>
    <property type="match status" value="1"/>
</dbReference>
<dbReference type="InterPro" id="IPR010921">
    <property type="entry name" value="Trp_repressor/repl_initiator"/>
</dbReference>
<dbReference type="Proteomes" id="UP000436006">
    <property type="component" value="Unassembled WGS sequence"/>
</dbReference>
<keyword evidence="2" id="KW-1185">Reference proteome</keyword>
<dbReference type="AlphaFoldDB" id="A0A7K1SQC7"/>
<dbReference type="RefSeq" id="WP_157590797.1">
    <property type="nucleotide sequence ID" value="NZ_WPIN01000029.1"/>
</dbReference>
<name>A0A7K1SQC7_9BACT</name>
<protein>
    <recommendedName>
        <fullName evidence="3">Transposase</fullName>
    </recommendedName>
</protein>
<proteinExistence type="predicted"/>
<dbReference type="InterPro" id="IPR036388">
    <property type="entry name" value="WH-like_DNA-bd_sf"/>
</dbReference>
<sequence>MNKQTSKPILKAPAKKYSVAFKRKIVQEYEGGLLNKDRLALKYGIKGNSTILKWCRQYGRLAYPTSPHTQMGRPLKDP</sequence>
<dbReference type="SUPFAM" id="SSF48295">
    <property type="entry name" value="TrpR-like"/>
    <property type="match status" value="1"/>
</dbReference>
<comment type="caution">
    <text evidence="1">The sequence shown here is derived from an EMBL/GenBank/DDBJ whole genome shotgun (WGS) entry which is preliminary data.</text>
</comment>